<evidence type="ECO:0000256" key="1">
    <source>
        <dbReference type="SAM" id="MobiDB-lite"/>
    </source>
</evidence>
<evidence type="ECO:0000259" key="2">
    <source>
        <dbReference type="Pfam" id="PF25597"/>
    </source>
</evidence>
<dbReference type="OrthoDB" id="422839at2759"/>
<protein>
    <submittedName>
        <fullName evidence="3">Retrovirus-related pol polyprotein from transposon tnt 1-94</fullName>
    </submittedName>
</protein>
<accession>A0A0J7JW36</accession>
<keyword evidence="4" id="KW-1185">Reference proteome</keyword>
<dbReference type="PaxDb" id="67767-A0A0J7JW36"/>
<feature type="domain" description="Retroviral polymerase SH3-like" evidence="2">
    <location>
        <begin position="16"/>
        <end position="72"/>
    </location>
</feature>
<feature type="non-terminal residue" evidence="3">
    <location>
        <position position="1"/>
    </location>
</feature>
<dbReference type="AlphaFoldDB" id="A0A0J7JW36"/>
<dbReference type="EMBL" id="LBMM01026193">
    <property type="protein sequence ID" value="KMQ82342.1"/>
    <property type="molecule type" value="Genomic_DNA"/>
</dbReference>
<proteinExistence type="predicted"/>
<dbReference type="Pfam" id="PF25597">
    <property type="entry name" value="SH3_retrovirus"/>
    <property type="match status" value="1"/>
</dbReference>
<evidence type="ECO:0000313" key="4">
    <source>
        <dbReference type="Proteomes" id="UP000036403"/>
    </source>
</evidence>
<dbReference type="STRING" id="67767.A0A0J7JW36"/>
<feature type="compositionally biased region" description="Acidic residues" evidence="1">
    <location>
        <begin position="177"/>
        <end position="189"/>
    </location>
</feature>
<comment type="caution">
    <text evidence="3">The sequence shown here is derived from an EMBL/GenBank/DDBJ whole genome shotgun (WGS) entry which is preliminary data.</text>
</comment>
<reference evidence="3 4" key="1">
    <citation type="submission" date="2015-04" db="EMBL/GenBank/DDBJ databases">
        <title>Lasius niger genome sequencing.</title>
        <authorList>
            <person name="Konorov E.A."/>
            <person name="Nikitin M.A."/>
            <person name="Kirill M.V."/>
            <person name="Chang P."/>
        </authorList>
    </citation>
    <scope>NUCLEOTIDE SEQUENCE [LARGE SCALE GENOMIC DNA]</scope>
    <source>
        <tissue evidence="3">Whole</tissue>
    </source>
</reference>
<feature type="compositionally biased region" description="Basic and acidic residues" evidence="1">
    <location>
        <begin position="113"/>
        <end position="122"/>
    </location>
</feature>
<sequence length="241" mass="27582">WTGRTPSVQHLKVYGCLAYANLPRQGRKKLDDRAIECFLVGYASQTKGYRLWCPEKSDVIITKHVRFAEDKIGYEWLYKDSTLHEYRRNNFWPESDSESESIHAAAPQRNKSKSAEKEKQSTSEDDSEDSANEKTSSTKACRTVGEVPESQKKKVGRPKKKIRNPYGRKGKPKPNEEDQSTCDTEENSEMDINLVELIEPRDLDDALTSPQATEWKRAIKGEIQSLESQETWEITDLPPGK</sequence>
<name>A0A0J7JW36_LASNI</name>
<feature type="region of interest" description="Disordered" evidence="1">
    <location>
        <begin position="93"/>
        <end position="189"/>
    </location>
</feature>
<gene>
    <name evidence="3" type="ORF">RF55_23296</name>
</gene>
<organism evidence="3 4">
    <name type="scientific">Lasius niger</name>
    <name type="common">Black garden ant</name>
    <dbReference type="NCBI Taxonomy" id="67767"/>
    <lineage>
        <taxon>Eukaryota</taxon>
        <taxon>Metazoa</taxon>
        <taxon>Ecdysozoa</taxon>
        <taxon>Arthropoda</taxon>
        <taxon>Hexapoda</taxon>
        <taxon>Insecta</taxon>
        <taxon>Pterygota</taxon>
        <taxon>Neoptera</taxon>
        <taxon>Endopterygota</taxon>
        <taxon>Hymenoptera</taxon>
        <taxon>Apocrita</taxon>
        <taxon>Aculeata</taxon>
        <taxon>Formicoidea</taxon>
        <taxon>Formicidae</taxon>
        <taxon>Formicinae</taxon>
        <taxon>Lasius</taxon>
        <taxon>Lasius</taxon>
    </lineage>
</organism>
<evidence type="ECO:0000313" key="3">
    <source>
        <dbReference type="EMBL" id="KMQ82342.1"/>
    </source>
</evidence>
<feature type="compositionally biased region" description="Basic residues" evidence="1">
    <location>
        <begin position="153"/>
        <end position="172"/>
    </location>
</feature>
<dbReference type="Proteomes" id="UP000036403">
    <property type="component" value="Unassembled WGS sequence"/>
</dbReference>
<dbReference type="InterPro" id="IPR057670">
    <property type="entry name" value="SH3_retrovirus"/>
</dbReference>